<reference evidence="1 2" key="1">
    <citation type="submission" date="2017-12" db="EMBL/GenBank/DDBJ databases">
        <title>Sequencing the genomes of 1000 Actinobacteria strains.</title>
        <authorList>
            <person name="Klenk H.-P."/>
        </authorList>
    </citation>
    <scope>NUCLEOTIDE SEQUENCE [LARGE SCALE GENOMIC DNA]</scope>
    <source>
        <strain evidence="1 2">DSM 12806</strain>
    </source>
</reference>
<dbReference type="EMBL" id="PJNE01000001">
    <property type="protein sequence ID" value="PKW25654.1"/>
    <property type="molecule type" value="Genomic_DNA"/>
</dbReference>
<dbReference type="OrthoDB" id="4711815at2"/>
<dbReference type="AlphaFoldDB" id="A0A2N3YFL6"/>
<accession>A0A2N3YFL6</accession>
<protein>
    <submittedName>
        <fullName evidence="1">SatD family protein</fullName>
    </submittedName>
</protein>
<dbReference type="InterPro" id="IPR032580">
    <property type="entry name" value="SatD"/>
</dbReference>
<organism evidence="1 2">
    <name type="scientific">Phycicoccus duodecadis</name>
    <dbReference type="NCBI Taxonomy" id="173053"/>
    <lineage>
        <taxon>Bacteria</taxon>
        <taxon>Bacillati</taxon>
        <taxon>Actinomycetota</taxon>
        <taxon>Actinomycetes</taxon>
        <taxon>Micrococcales</taxon>
        <taxon>Intrasporangiaceae</taxon>
        <taxon>Phycicoccus</taxon>
    </lineage>
</organism>
<dbReference type="Proteomes" id="UP000233781">
    <property type="component" value="Unassembled WGS sequence"/>
</dbReference>
<dbReference type="Pfam" id="PF16264">
    <property type="entry name" value="SatD"/>
    <property type="match status" value="1"/>
</dbReference>
<name>A0A2N3YFL6_9MICO</name>
<gene>
    <name evidence="1" type="ORF">ATL31_0452</name>
</gene>
<proteinExistence type="predicted"/>
<evidence type="ECO:0000313" key="2">
    <source>
        <dbReference type="Proteomes" id="UP000233781"/>
    </source>
</evidence>
<keyword evidence="2" id="KW-1185">Reference proteome</keyword>
<dbReference type="RefSeq" id="WP_101394340.1">
    <property type="nucleotide sequence ID" value="NZ_PJNE01000001.1"/>
</dbReference>
<comment type="caution">
    <text evidence="1">The sequence shown here is derived from an EMBL/GenBank/DDBJ whole genome shotgun (WGS) entry which is preliminary data.</text>
</comment>
<evidence type="ECO:0000313" key="1">
    <source>
        <dbReference type="EMBL" id="PKW25654.1"/>
    </source>
</evidence>
<sequence>MAEMKPGASVSVLIGDIVASRRAGDRRAVHDAVAAALATVEAAVPSVRGLRVTVGDEFQGAYRSLGEALDAALRVRLELLPDVDVRVGVGVGTVTLLDAERGIEDGSAWWAARDAIDAVEAAADRAPTRLLRTGLRDADGRDPRVDAVNAALLCRDHLVGSLSERSLRLLRGLMDPDTTQADLAAREGVSASAVSQRVRSDGVGAVLAAHELLRGLA</sequence>